<dbReference type="OrthoDB" id="514357at2"/>
<evidence type="ECO:0000313" key="2">
    <source>
        <dbReference type="Proteomes" id="UP000271624"/>
    </source>
</evidence>
<proteinExistence type="predicted"/>
<gene>
    <name evidence="1" type="ORF">DSM106972_082600</name>
</gene>
<dbReference type="EMBL" id="RSCL01000030">
    <property type="protein sequence ID" value="RUS98041.1"/>
    <property type="molecule type" value="Genomic_DNA"/>
</dbReference>
<evidence type="ECO:0000313" key="1">
    <source>
        <dbReference type="EMBL" id="RUS98041.1"/>
    </source>
</evidence>
<keyword evidence="2" id="KW-1185">Reference proteome</keyword>
<protein>
    <submittedName>
        <fullName evidence="1">Uncharacterized protein</fullName>
    </submittedName>
</protein>
<accession>A0A433UW18</accession>
<sequence length="104" mass="11396">MMQLTFSEFIHPLSNFPNVTNHYGSDEPMMDVYTMAGLILYSACANNNLNAKANTLEVSAVNAGLVDVRSLFEQCQAGDRTAILEMIGLMAAGLENRIQKLEPV</sequence>
<dbReference type="Proteomes" id="UP000271624">
    <property type="component" value="Unassembled WGS sequence"/>
</dbReference>
<dbReference type="AlphaFoldDB" id="A0A433UW18"/>
<reference evidence="1" key="2">
    <citation type="journal article" date="2019" name="Genome Biol. Evol.">
        <title>Day and night: Metabolic profiles and evolutionary relationships of six axenic non-marine cyanobacteria.</title>
        <authorList>
            <person name="Will S.E."/>
            <person name="Henke P."/>
            <person name="Boedeker C."/>
            <person name="Huang S."/>
            <person name="Brinkmann H."/>
            <person name="Rohde M."/>
            <person name="Jarek M."/>
            <person name="Friedl T."/>
            <person name="Seufert S."/>
            <person name="Schumacher M."/>
            <person name="Overmann J."/>
            <person name="Neumann-Schaal M."/>
            <person name="Petersen J."/>
        </authorList>
    </citation>
    <scope>NUCLEOTIDE SEQUENCE [LARGE SCALE GENOMIC DNA]</scope>
    <source>
        <strain evidence="1">PCC 7102</strain>
    </source>
</reference>
<reference evidence="1" key="1">
    <citation type="submission" date="2018-12" db="EMBL/GenBank/DDBJ databases">
        <authorList>
            <person name="Will S."/>
            <person name="Neumann-Schaal M."/>
            <person name="Henke P."/>
        </authorList>
    </citation>
    <scope>NUCLEOTIDE SEQUENCE</scope>
    <source>
        <strain evidence="1">PCC 7102</strain>
    </source>
</reference>
<organism evidence="1 2">
    <name type="scientific">Dulcicalothrix desertica PCC 7102</name>
    <dbReference type="NCBI Taxonomy" id="232991"/>
    <lineage>
        <taxon>Bacteria</taxon>
        <taxon>Bacillati</taxon>
        <taxon>Cyanobacteriota</taxon>
        <taxon>Cyanophyceae</taxon>
        <taxon>Nostocales</taxon>
        <taxon>Calotrichaceae</taxon>
        <taxon>Dulcicalothrix</taxon>
    </lineage>
</organism>
<dbReference type="RefSeq" id="WP_073622813.1">
    <property type="nucleotide sequence ID" value="NZ_RSCL01000030.1"/>
</dbReference>
<comment type="caution">
    <text evidence="1">The sequence shown here is derived from an EMBL/GenBank/DDBJ whole genome shotgun (WGS) entry which is preliminary data.</text>
</comment>
<name>A0A433UW18_9CYAN</name>